<evidence type="ECO:0000313" key="2">
    <source>
        <dbReference type="Proteomes" id="UP001609821"/>
    </source>
</evidence>
<accession>A0ABW7LX79</accession>
<gene>
    <name evidence="1" type="ORF">ACHMWK_09860</name>
</gene>
<dbReference type="RefSeq" id="WP_395246994.1">
    <property type="nucleotide sequence ID" value="NZ_JBINXA010000001.1"/>
</dbReference>
<name>A0ABW7LX79_9PSED</name>
<proteinExistence type="predicted"/>
<dbReference type="EMBL" id="JBINXB010000010">
    <property type="protein sequence ID" value="MFH6566267.1"/>
    <property type="molecule type" value="Genomic_DNA"/>
</dbReference>
<evidence type="ECO:0000313" key="1">
    <source>
        <dbReference type="EMBL" id="MFH6566267.1"/>
    </source>
</evidence>
<keyword evidence="2" id="KW-1185">Reference proteome</keyword>
<reference evidence="1 2" key="1">
    <citation type="submission" date="2024-10" db="EMBL/GenBank/DDBJ databases">
        <title>Aeromonas and Pseudomonas from the Cagarras Archipelago, Rio de Janeiro, Brazil.</title>
        <authorList>
            <person name="Canellas A.L.B."/>
            <person name="Laport M.S."/>
        </authorList>
    </citation>
    <scope>NUCLEOTIDE SEQUENCE [LARGE SCALE GENOMIC DNA]</scope>
    <source>
        <strain evidence="1 2">CPF-4</strain>
    </source>
</reference>
<comment type="caution">
    <text evidence="1">The sequence shown here is derived from an EMBL/GenBank/DDBJ whole genome shotgun (WGS) entry which is preliminary data.</text>
</comment>
<dbReference type="Proteomes" id="UP001609821">
    <property type="component" value="Unassembled WGS sequence"/>
</dbReference>
<protein>
    <submittedName>
        <fullName evidence="1">Uncharacterized protein</fullName>
    </submittedName>
</protein>
<sequence>MNITYLDISIGSETFASMSSRFDAVTWVARVGAIAEKLTGTTDNCRLCTA</sequence>
<organism evidence="1 2">
    <name type="scientific">Pseudomonas kulmbachensis</name>
    <dbReference type="NCBI Taxonomy" id="3043408"/>
    <lineage>
        <taxon>Bacteria</taxon>
        <taxon>Pseudomonadati</taxon>
        <taxon>Pseudomonadota</taxon>
        <taxon>Gammaproteobacteria</taxon>
        <taxon>Pseudomonadales</taxon>
        <taxon>Pseudomonadaceae</taxon>
        <taxon>Pseudomonas</taxon>
    </lineage>
</organism>